<evidence type="ECO:0000256" key="2">
    <source>
        <dbReference type="ARBA" id="ARBA00011738"/>
    </source>
</evidence>
<comment type="subunit">
    <text evidence="2 8">Homodimer.</text>
</comment>
<keyword evidence="4 8" id="KW-0479">Metal-binding</keyword>
<comment type="cofactor">
    <cofactor evidence="8">
        <name>Zn(2+)</name>
        <dbReference type="ChEBI" id="CHEBI:29105"/>
    </cofactor>
    <text evidence="8">Binds 1 zinc ion per subunit.</text>
</comment>
<comment type="catalytic activity">
    <reaction evidence="7 8">
        <text>adenosine(34) in tRNA + H2O + H(+) = inosine(34) in tRNA + NH4(+)</text>
        <dbReference type="Rhea" id="RHEA:43168"/>
        <dbReference type="Rhea" id="RHEA-COMP:10373"/>
        <dbReference type="Rhea" id="RHEA-COMP:10374"/>
        <dbReference type="ChEBI" id="CHEBI:15377"/>
        <dbReference type="ChEBI" id="CHEBI:15378"/>
        <dbReference type="ChEBI" id="CHEBI:28938"/>
        <dbReference type="ChEBI" id="CHEBI:74411"/>
        <dbReference type="ChEBI" id="CHEBI:82852"/>
        <dbReference type="EC" id="3.5.4.33"/>
    </reaction>
</comment>
<dbReference type="FunFam" id="3.40.140.10:FF:000005">
    <property type="entry name" value="tRNA-specific adenosine deaminase"/>
    <property type="match status" value="1"/>
</dbReference>
<organism evidence="10">
    <name type="scientific">Thiolapillus brandeum</name>
    <dbReference type="NCBI Taxonomy" id="1076588"/>
    <lineage>
        <taxon>Bacteria</taxon>
        <taxon>Pseudomonadati</taxon>
        <taxon>Pseudomonadota</taxon>
        <taxon>Gammaproteobacteria</taxon>
        <taxon>Chromatiales</taxon>
        <taxon>Sedimenticolaceae</taxon>
        <taxon>Thiolapillus</taxon>
    </lineage>
</organism>
<evidence type="ECO:0000256" key="6">
    <source>
        <dbReference type="ARBA" id="ARBA00022833"/>
    </source>
</evidence>
<dbReference type="GO" id="GO:0002100">
    <property type="term" value="P:tRNA wobble adenosine to inosine editing"/>
    <property type="evidence" value="ECO:0007669"/>
    <property type="project" value="UniProtKB-UniRule"/>
</dbReference>
<dbReference type="GO" id="GO:0052717">
    <property type="term" value="F:tRNA-specific adenosine-34 deaminase activity"/>
    <property type="evidence" value="ECO:0007669"/>
    <property type="project" value="UniProtKB-UniRule"/>
</dbReference>
<keyword evidence="6 8" id="KW-0862">Zinc</keyword>
<dbReference type="PROSITE" id="PS51747">
    <property type="entry name" value="CYT_DCMP_DEAMINASES_2"/>
    <property type="match status" value="1"/>
</dbReference>
<comment type="caution">
    <text evidence="10">The sequence shown here is derived from an EMBL/GenBank/DDBJ whole genome shotgun (WGS) entry which is preliminary data.</text>
</comment>
<dbReference type="Pfam" id="PF00383">
    <property type="entry name" value="dCMP_cyt_deam_1"/>
    <property type="match status" value="1"/>
</dbReference>
<feature type="active site" description="Proton donor" evidence="8">
    <location>
        <position position="48"/>
    </location>
</feature>
<keyword evidence="5 8" id="KW-0378">Hydrolase</keyword>
<name>A0A831S008_9GAMM</name>
<protein>
    <recommendedName>
        <fullName evidence="8">tRNA-specific adenosine deaminase</fullName>
        <ecNumber evidence="8">3.5.4.33</ecNumber>
    </recommendedName>
</protein>
<feature type="binding site" evidence="8">
    <location>
        <position position="76"/>
    </location>
    <ligand>
        <name>Zn(2+)</name>
        <dbReference type="ChEBI" id="CHEBI:29105"/>
        <note>catalytic</note>
    </ligand>
</feature>
<evidence type="ECO:0000256" key="7">
    <source>
        <dbReference type="ARBA" id="ARBA00048045"/>
    </source>
</evidence>
<dbReference type="InterPro" id="IPR016193">
    <property type="entry name" value="Cytidine_deaminase-like"/>
</dbReference>
<dbReference type="EMBL" id="DRLF01000382">
    <property type="protein sequence ID" value="HEC07378.1"/>
    <property type="molecule type" value="Genomic_DNA"/>
</dbReference>
<feature type="domain" description="CMP/dCMP-type deaminase" evidence="9">
    <location>
        <begin position="1"/>
        <end position="107"/>
    </location>
</feature>
<dbReference type="InterPro" id="IPR002125">
    <property type="entry name" value="CMP_dCMP_dom"/>
</dbReference>
<sequence>MERALELARHAETQGEVPVGAVLVLDEKIIGEGWNQPIRRHDPSAHAEIMALRHAGQYQQNYRLPDSTLYVTLEPCPMCAGAIVHARVGRVIFGASDPRTGAAGSVFDLLPSDARFNHRTEVSGGLMADQSADLLRQFFRARRR</sequence>
<dbReference type="EC" id="3.5.4.33" evidence="8"/>
<evidence type="ECO:0000256" key="4">
    <source>
        <dbReference type="ARBA" id="ARBA00022723"/>
    </source>
</evidence>
<dbReference type="NCBIfam" id="NF008113">
    <property type="entry name" value="PRK10860.1"/>
    <property type="match status" value="1"/>
</dbReference>
<keyword evidence="3 8" id="KW-0819">tRNA processing</keyword>
<evidence type="ECO:0000256" key="8">
    <source>
        <dbReference type="HAMAP-Rule" id="MF_00972"/>
    </source>
</evidence>
<feature type="binding site" evidence="8">
    <location>
        <position position="79"/>
    </location>
    <ligand>
        <name>Zn(2+)</name>
        <dbReference type="ChEBI" id="CHEBI:29105"/>
        <note>catalytic</note>
    </ligand>
</feature>
<reference evidence="10" key="1">
    <citation type="journal article" date="2020" name="mSystems">
        <title>Genome- and Community-Level Interaction Insights into Carbon Utilization and Element Cycling Functions of Hydrothermarchaeota in Hydrothermal Sediment.</title>
        <authorList>
            <person name="Zhou Z."/>
            <person name="Liu Y."/>
            <person name="Xu W."/>
            <person name="Pan J."/>
            <person name="Luo Z.H."/>
            <person name="Li M."/>
        </authorList>
    </citation>
    <scope>NUCLEOTIDE SEQUENCE [LARGE SCALE GENOMIC DNA]</scope>
    <source>
        <strain evidence="10">HyVt-458</strain>
    </source>
</reference>
<evidence type="ECO:0000259" key="9">
    <source>
        <dbReference type="PROSITE" id="PS51747"/>
    </source>
</evidence>
<dbReference type="InterPro" id="IPR016192">
    <property type="entry name" value="APOBEC/CMP_deaminase_Zn-bd"/>
</dbReference>
<dbReference type="PANTHER" id="PTHR11079">
    <property type="entry name" value="CYTOSINE DEAMINASE FAMILY MEMBER"/>
    <property type="match status" value="1"/>
</dbReference>
<evidence type="ECO:0000256" key="5">
    <source>
        <dbReference type="ARBA" id="ARBA00022801"/>
    </source>
</evidence>
<gene>
    <name evidence="8 10" type="primary">tadA</name>
    <name evidence="10" type="ORF">ENJ12_11025</name>
</gene>
<comment type="function">
    <text evidence="8">Catalyzes the deamination of adenosine to inosine at the wobble position 34 of tRNA(Arg2).</text>
</comment>
<dbReference type="HAMAP" id="MF_00972">
    <property type="entry name" value="tRNA_aden_deaminase"/>
    <property type="match status" value="1"/>
</dbReference>
<evidence type="ECO:0000256" key="1">
    <source>
        <dbReference type="ARBA" id="ARBA00010669"/>
    </source>
</evidence>
<evidence type="ECO:0000256" key="3">
    <source>
        <dbReference type="ARBA" id="ARBA00022694"/>
    </source>
</evidence>
<dbReference type="GO" id="GO:0008270">
    <property type="term" value="F:zinc ion binding"/>
    <property type="evidence" value="ECO:0007669"/>
    <property type="project" value="UniProtKB-UniRule"/>
</dbReference>
<dbReference type="PROSITE" id="PS00903">
    <property type="entry name" value="CYT_DCMP_DEAMINASES_1"/>
    <property type="match status" value="1"/>
</dbReference>
<dbReference type="SUPFAM" id="SSF53927">
    <property type="entry name" value="Cytidine deaminase-like"/>
    <property type="match status" value="1"/>
</dbReference>
<dbReference type="AlphaFoldDB" id="A0A831S008"/>
<dbReference type="Proteomes" id="UP000886339">
    <property type="component" value="Unassembled WGS sequence"/>
</dbReference>
<dbReference type="CDD" id="cd01285">
    <property type="entry name" value="nucleoside_deaminase"/>
    <property type="match status" value="1"/>
</dbReference>
<proteinExistence type="inferred from homology"/>
<dbReference type="Gene3D" id="3.40.140.10">
    <property type="entry name" value="Cytidine Deaminase, domain 2"/>
    <property type="match status" value="1"/>
</dbReference>
<accession>A0A831S008</accession>
<dbReference type="InterPro" id="IPR028883">
    <property type="entry name" value="tRNA_aden_deaminase"/>
</dbReference>
<dbReference type="PANTHER" id="PTHR11079:SF202">
    <property type="entry name" value="TRNA-SPECIFIC ADENOSINE DEAMINASE"/>
    <property type="match status" value="1"/>
</dbReference>
<feature type="binding site" evidence="8">
    <location>
        <position position="46"/>
    </location>
    <ligand>
        <name>Zn(2+)</name>
        <dbReference type="ChEBI" id="CHEBI:29105"/>
        <note>catalytic</note>
    </ligand>
</feature>
<evidence type="ECO:0000313" key="10">
    <source>
        <dbReference type="EMBL" id="HEC07378.1"/>
    </source>
</evidence>
<comment type="similarity">
    <text evidence="1">Belongs to the cytidine and deoxycytidylate deaminase family. ADAT2 subfamily.</text>
</comment>